<dbReference type="Pfam" id="PF00005">
    <property type="entry name" value="ABC_tran"/>
    <property type="match status" value="2"/>
</dbReference>
<dbReference type="Gene3D" id="1.20.1560.10">
    <property type="entry name" value="ABC transporter type 1, transmembrane domain"/>
    <property type="match status" value="1"/>
</dbReference>
<feature type="transmembrane region" description="Helical" evidence="6">
    <location>
        <begin position="210"/>
        <end position="233"/>
    </location>
</feature>
<dbReference type="OrthoDB" id="6500128at2759"/>
<gene>
    <name evidence="9" type="primary">SPOSA6832_01774</name>
</gene>
<organism evidence="9 10">
    <name type="scientific">Sporidiobolus salmonicolor</name>
    <name type="common">Yeast-like fungus</name>
    <name type="synonym">Sporobolomyces salmonicolor</name>
    <dbReference type="NCBI Taxonomy" id="5005"/>
    <lineage>
        <taxon>Eukaryota</taxon>
        <taxon>Fungi</taxon>
        <taxon>Dikarya</taxon>
        <taxon>Basidiomycota</taxon>
        <taxon>Pucciniomycotina</taxon>
        <taxon>Microbotryomycetes</taxon>
        <taxon>Sporidiobolales</taxon>
        <taxon>Sporidiobolaceae</taxon>
        <taxon>Sporobolomyces</taxon>
    </lineage>
</organism>
<evidence type="ECO:0000256" key="4">
    <source>
        <dbReference type="ARBA" id="ARBA00023136"/>
    </source>
</evidence>
<dbReference type="GO" id="GO:0005524">
    <property type="term" value="F:ATP binding"/>
    <property type="evidence" value="ECO:0007669"/>
    <property type="project" value="InterPro"/>
</dbReference>
<feature type="transmembrane region" description="Helical" evidence="6">
    <location>
        <begin position="20"/>
        <end position="42"/>
    </location>
</feature>
<feature type="compositionally biased region" description="Low complexity" evidence="5">
    <location>
        <begin position="267"/>
        <end position="278"/>
    </location>
</feature>
<feature type="compositionally biased region" description="Polar residues" evidence="5">
    <location>
        <begin position="939"/>
        <end position="949"/>
    </location>
</feature>
<proteinExistence type="predicted"/>
<name>A0A0D6EJM3_SPOSA</name>
<dbReference type="Pfam" id="PF00664">
    <property type="entry name" value="ABC_membrane"/>
    <property type="match status" value="1"/>
</dbReference>
<dbReference type="SUPFAM" id="SSF90123">
    <property type="entry name" value="ABC transporter transmembrane region"/>
    <property type="match status" value="1"/>
</dbReference>
<dbReference type="PANTHER" id="PTHR24221">
    <property type="entry name" value="ATP-BINDING CASSETTE SUB-FAMILY B"/>
    <property type="match status" value="1"/>
</dbReference>
<evidence type="ECO:0000256" key="2">
    <source>
        <dbReference type="ARBA" id="ARBA00022692"/>
    </source>
</evidence>
<feature type="transmembrane region" description="Helical" evidence="6">
    <location>
        <begin position="175"/>
        <end position="198"/>
    </location>
</feature>
<feature type="transmembrane region" description="Helical" evidence="6">
    <location>
        <begin position="617"/>
        <end position="634"/>
    </location>
</feature>
<evidence type="ECO:0000313" key="10">
    <source>
        <dbReference type="Proteomes" id="UP000243876"/>
    </source>
</evidence>
<dbReference type="SUPFAM" id="SSF52540">
    <property type="entry name" value="P-loop containing nucleoside triphosphate hydrolases"/>
    <property type="match status" value="1"/>
</dbReference>
<dbReference type="Proteomes" id="UP000243876">
    <property type="component" value="Unassembled WGS sequence"/>
</dbReference>
<evidence type="ECO:0000259" key="8">
    <source>
        <dbReference type="PROSITE" id="PS50929"/>
    </source>
</evidence>
<feature type="domain" description="ABC transmembrane type-1" evidence="8">
    <location>
        <begin position="325"/>
        <end position="646"/>
    </location>
</feature>
<keyword evidence="2 6" id="KW-0812">Transmembrane</keyword>
<feature type="region of interest" description="Disordered" evidence="5">
    <location>
        <begin position="264"/>
        <end position="292"/>
    </location>
</feature>
<feature type="compositionally biased region" description="Polar residues" evidence="5">
    <location>
        <begin position="998"/>
        <end position="1011"/>
    </location>
</feature>
<dbReference type="AlphaFoldDB" id="A0A0D6EJM3"/>
<evidence type="ECO:0000256" key="5">
    <source>
        <dbReference type="SAM" id="MobiDB-lite"/>
    </source>
</evidence>
<evidence type="ECO:0000256" key="6">
    <source>
        <dbReference type="SAM" id="Phobius"/>
    </source>
</evidence>
<feature type="region of interest" description="Disordered" evidence="5">
    <location>
        <begin position="929"/>
        <end position="949"/>
    </location>
</feature>
<dbReference type="InterPro" id="IPR039421">
    <property type="entry name" value="Type_1_exporter"/>
</dbReference>
<dbReference type="GO" id="GO:0140359">
    <property type="term" value="F:ABC-type transporter activity"/>
    <property type="evidence" value="ECO:0007669"/>
    <property type="project" value="InterPro"/>
</dbReference>
<feature type="domain" description="ABC transporter" evidence="7">
    <location>
        <begin position="685"/>
        <end position="997"/>
    </location>
</feature>
<sequence length="1034" mass="113535">MGFSSPSHSSLYDALASLRLALPFTLLGLLALRWLIVGFSSLMSHIQSQGWKADDTLFGPPDEPEVPASGANKTSESREGGAQADEEDGVTPVVVRTKKMRCGLVLGFEACTAATYFADGAAQVVATLITSHYTPSDPLYANVVFYSAGGLAAFSLLGLGMAYEARRDHGLWPTTYPRALGVVALAGELAVIGVYSKILAVDPEVDPVSAVLPVMHLGILAFRILALTALLLAQTPLLYRSAYCPCSSSLSERTSLLSPGAQRNGYSAIPTSPSIPSPLRATKPPSNRPPDSKSLSILTLFSRVRMLFPYLWPSKSLSLQILAMICFALMLVRRYVNVVAPIFFGRIISDLSAGRPPYRNVAIYVAASFFQDSNTMLYRYLWLPISQYSEREMSMMSFDTLLKSVDLGEGICPLSLSYHTRRKTGELLRILNRTEAINDFCELFIFDFIPVIVDLPVAFVVLSVRYGGVIVGVVTLVSVVYVSASVTLAQSRTKLYRKLRDEGQFMHQIKTDTLLNYESVKTSTSEAFEMQRLRDAMHRYQKGYFTVYSAWNSLSLLQNGISLSFPLGPFLVSTLSPAPNLSFPSPSSLTLAHAQSFGLLVCSFILAHRVVTGAMDIGSYVTFVSYLSALYSPLNRIASLYRQTMSSLVDTEQLLDLLGEEKDIVDREDAVELKIDPDVGEGGDVEFRDVRFSYDGRKEVLKGISFKVEKGQSVALVGPSGMGKSTVRSFYVSSLRQVTADPAVAPLRAQIMRCLYRFYDVSSGSISINNHDIRDLTQISLRRNIGLVPQDPVLFNETTRYNIAYGGISRLSQPGKEFTMEDVIEAAKSASMHDKIMSFPDVRYLSLSVPSRSVRTETRGARDNSNTRREWASEDRGFREGRSRGTIAIARTILKNPPTSALDTHNERAIQTRLRELVRRSNPLPVSRPFCLDSRSLRGPSSTPQSKGRTTIMIAHRLSTIVDCDVIHVLNEGVIAESGSHTELLAKGGIYAELWQKQSEAQDSAQPSRATTPALPTASKPASGTSTPARSRED</sequence>
<dbReference type="PROSITE" id="PS50929">
    <property type="entry name" value="ABC_TM1F"/>
    <property type="match status" value="1"/>
</dbReference>
<comment type="subcellular location">
    <subcellularLocation>
        <location evidence="1">Membrane</location>
        <topology evidence="1">Multi-pass membrane protein</topology>
    </subcellularLocation>
</comment>
<keyword evidence="4 6" id="KW-0472">Membrane</keyword>
<feature type="region of interest" description="Disordered" evidence="5">
    <location>
        <begin position="998"/>
        <end position="1034"/>
    </location>
</feature>
<reference evidence="10" key="1">
    <citation type="submission" date="2015-02" db="EMBL/GenBank/DDBJ databases">
        <authorList>
            <person name="Gon?alves P."/>
        </authorList>
    </citation>
    <scope>NUCLEOTIDE SEQUENCE [LARGE SCALE GENOMIC DNA]</scope>
</reference>
<feature type="transmembrane region" description="Helical" evidence="6">
    <location>
        <begin position="143"/>
        <end position="163"/>
    </location>
</feature>
<evidence type="ECO:0000313" key="9">
    <source>
        <dbReference type="EMBL" id="CEQ40192.1"/>
    </source>
</evidence>
<feature type="transmembrane region" description="Helical" evidence="6">
    <location>
        <begin position="443"/>
        <end position="462"/>
    </location>
</feature>
<dbReference type="PANTHER" id="PTHR24221:SF654">
    <property type="entry name" value="ATP-BINDING CASSETTE SUB-FAMILY B MEMBER 6"/>
    <property type="match status" value="1"/>
</dbReference>
<dbReference type="InterPro" id="IPR036640">
    <property type="entry name" value="ABC1_TM_sf"/>
</dbReference>
<evidence type="ECO:0000259" key="7">
    <source>
        <dbReference type="PROSITE" id="PS50893"/>
    </source>
</evidence>
<dbReference type="GO" id="GO:0016020">
    <property type="term" value="C:membrane"/>
    <property type="evidence" value="ECO:0007669"/>
    <property type="project" value="UniProtKB-SubCell"/>
</dbReference>
<dbReference type="InterPro" id="IPR027417">
    <property type="entry name" value="P-loop_NTPase"/>
</dbReference>
<evidence type="ECO:0000256" key="3">
    <source>
        <dbReference type="ARBA" id="ARBA00022989"/>
    </source>
</evidence>
<dbReference type="InterPro" id="IPR011527">
    <property type="entry name" value="ABC1_TM_dom"/>
</dbReference>
<protein>
    <submittedName>
        <fullName evidence="9">SPOSA6832_01774-mRNA-1:cds</fullName>
    </submittedName>
</protein>
<feature type="transmembrane region" description="Helical" evidence="6">
    <location>
        <begin position="591"/>
        <end position="611"/>
    </location>
</feature>
<dbReference type="InterPro" id="IPR003439">
    <property type="entry name" value="ABC_transporter-like_ATP-bd"/>
</dbReference>
<dbReference type="Gene3D" id="3.40.50.300">
    <property type="entry name" value="P-loop containing nucleotide triphosphate hydrolases"/>
    <property type="match status" value="1"/>
</dbReference>
<feature type="transmembrane region" description="Helical" evidence="6">
    <location>
        <begin position="106"/>
        <end position="131"/>
    </location>
</feature>
<feature type="region of interest" description="Disordered" evidence="5">
    <location>
        <begin position="856"/>
        <end position="877"/>
    </location>
</feature>
<accession>A0A0D6EJM3</accession>
<dbReference type="PROSITE" id="PS50893">
    <property type="entry name" value="ABC_TRANSPORTER_2"/>
    <property type="match status" value="1"/>
</dbReference>
<feature type="region of interest" description="Disordered" evidence="5">
    <location>
        <begin position="54"/>
        <end position="90"/>
    </location>
</feature>
<feature type="non-terminal residue" evidence="9">
    <location>
        <position position="1"/>
    </location>
</feature>
<evidence type="ECO:0000256" key="1">
    <source>
        <dbReference type="ARBA" id="ARBA00004141"/>
    </source>
</evidence>
<keyword evidence="3 6" id="KW-1133">Transmembrane helix</keyword>
<dbReference type="GO" id="GO:0016887">
    <property type="term" value="F:ATP hydrolysis activity"/>
    <property type="evidence" value="ECO:0007669"/>
    <property type="project" value="InterPro"/>
</dbReference>
<dbReference type="EMBL" id="CENE01000005">
    <property type="protein sequence ID" value="CEQ40192.1"/>
    <property type="molecule type" value="Genomic_DNA"/>
</dbReference>
<feature type="compositionally biased region" description="Polar residues" evidence="5">
    <location>
        <begin position="1020"/>
        <end position="1034"/>
    </location>
</feature>
<feature type="transmembrane region" description="Helical" evidence="6">
    <location>
        <begin position="468"/>
        <end position="489"/>
    </location>
</feature>
<keyword evidence="10" id="KW-1185">Reference proteome</keyword>